<evidence type="ECO:0000313" key="4">
    <source>
        <dbReference type="Proteomes" id="UP000240542"/>
    </source>
</evidence>
<evidence type="ECO:0000259" key="2">
    <source>
        <dbReference type="Pfam" id="PF00248"/>
    </source>
</evidence>
<keyword evidence="1" id="KW-0560">Oxidoreductase</keyword>
<feature type="domain" description="NADP-dependent oxidoreductase" evidence="2">
    <location>
        <begin position="62"/>
        <end position="357"/>
    </location>
</feature>
<dbReference type="Proteomes" id="UP000240542">
    <property type="component" value="Unassembled WGS sequence"/>
</dbReference>
<proteinExistence type="predicted"/>
<dbReference type="GO" id="GO:0016491">
    <property type="term" value="F:oxidoreductase activity"/>
    <property type="evidence" value="ECO:0007669"/>
    <property type="project" value="UniProtKB-KW"/>
</dbReference>
<reference evidence="3 4" key="1">
    <citation type="submission" date="2018-03" db="EMBL/GenBank/DDBJ databases">
        <title>Genomic Encyclopedia of Archaeal and Bacterial Type Strains, Phase II (KMG-II): from individual species to whole genera.</title>
        <authorList>
            <person name="Goeker M."/>
        </authorList>
    </citation>
    <scope>NUCLEOTIDE SEQUENCE [LARGE SCALE GENOMIC DNA]</scope>
    <source>
        <strain evidence="3 4">DSM 45312</strain>
    </source>
</reference>
<dbReference type="PANTHER" id="PTHR43364">
    <property type="entry name" value="NADH-SPECIFIC METHYLGLYOXAL REDUCTASE-RELATED"/>
    <property type="match status" value="1"/>
</dbReference>
<evidence type="ECO:0000256" key="1">
    <source>
        <dbReference type="ARBA" id="ARBA00023002"/>
    </source>
</evidence>
<dbReference type="InterPro" id="IPR036812">
    <property type="entry name" value="NAD(P)_OxRdtase_dom_sf"/>
</dbReference>
<dbReference type="InterPro" id="IPR023210">
    <property type="entry name" value="NADP_OxRdtase_dom"/>
</dbReference>
<protein>
    <submittedName>
        <fullName evidence="3">Aryl-alcohol dehydrogenase-like predicted oxidoreductase</fullName>
    </submittedName>
</protein>
<evidence type="ECO:0000313" key="3">
    <source>
        <dbReference type="EMBL" id="PSK96264.1"/>
    </source>
</evidence>
<dbReference type="InterPro" id="IPR050523">
    <property type="entry name" value="AKR_Detox_Biosynth"/>
</dbReference>
<dbReference type="InterPro" id="IPR020471">
    <property type="entry name" value="AKR"/>
</dbReference>
<dbReference type="Gene3D" id="3.20.20.100">
    <property type="entry name" value="NADP-dependent oxidoreductase domain"/>
    <property type="match status" value="1"/>
</dbReference>
<dbReference type="Pfam" id="PF00248">
    <property type="entry name" value="Aldo_ket_red"/>
    <property type="match status" value="1"/>
</dbReference>
<sequence>MRPRARAHTVRAAVPRRHAGAAGHGIARCRVRFALHMAEIGPNDRTPHRLRLGPSDLDVYPVALGGNVFGWGADEEQSFAVLDGYLAAGGNFVDTADVYSAWVPGNQGGESEAVIGNWLASRGNRDDVVLATKVGGHPEYKGLAAATIKGGIEASLRRLRTDYIDLFYTHFDDPGVPVEEILGTLDGLVRDGKVRHIGASNLSAERLQESLAVSEREGLASYVAVQPHYNLVSRDTYEGPLADTAARHGLVAVPYYALASGFLTGKYRSGAQVESVRAAGAGKHLETARGRAVITALDAIATERGVELATVALAWLAAKPTVATPLASARTVAQLSALLAVADVRLTDAEVARLDRASA</sequence>
<name>A0A2P8DGB5_9ACTN</name>
<dbReference type="AlphaFoldDB" id="A0A2P8DGB5"/>
<comment type="caution">
    <text evidence="3">The sequence shown here is derived from an EMBL/GenBank/DDBJ whole genome shotgun (WGS) entry which is preliminary data.</text>
</comment>
<accession>A0A2P8DGB5</accession>
<dbReference type="CDD" id="cd19081">
    <property type="entry name" value="AKR_AKR9C1"/>
    <property type="match status" value="1"/>
</dbReference>
<gene>
    <name evidence="3" type="ORF">CLV63_112147</name>
</gene>
<dbReference type="EMBL" id="PYGA01000012">
    <property type="protein sequence ID" value="PSK96264.1"/>
    <property type="molecule type" value="Genomic_DNA"/>
</dbReference>
<dbReference type="PANTHER" id="PTHR43364:SF6">
    <property type="entry name" value="OXIDOREDUCTASE-RELATED"/>
    <property type="match status" value="1"/>
</dbReference>
<keyword evidence="4" id="KW-1185">Reference proteome</keyword>
<dbReference type="GO" id="GO:0005829">
    <property type="term" value="C:cytosol"/>
    <property type="evidence" value="ECO:0007669"/>
    <property type="project" value="UniProtKB-ARBA"/>
</dbReference>
<dbReference type="PRINTS" id="PR00069">
    <property type="entry name" value="ALDKETRDTASE"/>
</dbReference>
<dbReference type="SUPFAM" id="SSF51430">
    <property type="entry name" value="NAD(P)-linked oxidoreductase"/>
    <property type="match status" value="1"/>
</dbReference>
<organism evidence="3 4">
    <name type="scientific">Murinocardiopsis flavida</name>
    <dbReference type="NCBI Taxonomy" id="645275"/>
    <lineage>
        <taxon>Bacteria</taxon>
        <taxon>Bacillati</taxon>
        <taxon>Actinomycetota</taxon>
        <taxon>Actinomycetes</taxon>
        <taxon>Streptosporangiales</taxon>
        <taxon>Nocardiopsidaceae</taxon>
        <taxon>Murinocardiopsis</taxon>
    </lineage>
</organism>
<dbReference type="FunFam" id="3.20.20.100:FF:000004">
    <property type="entry name" value="Oxidoreductase, aldo/keto reductase"/>
    <property type="match status" value="1"/>
</dbReference>